<evidence type="ECO:0000256" key="1">
    <source>
        <dbReference type="ARBA" id="ARBA00001947"/>
    </source>
</evidence>
<evidence type="ECO:0000256" key="5">
    <source>
        <dbReference type="ARBA" id="ARBA00012053"/>
    </source>
</evidence>
<dbReference type="SUPFAM" id="SSF51569">
    <property type="entry name" value="Aldolase"/>
    <property type="match status" value="1"/>
</dbReference>
<evidence type="ECO:0000256" key="13">
    <source>
        <dbReference type="PIRSR" id="PIRSR001415-2"/>
    </source>
</evidence>
<feature type="binding site" evidence="14">
    <location>
        <position position="116"/>
    </location>
    <ligand>
        <name>Zn(2+)</name>
        <dbReference type="ChEBI" id="CHEBI:29105"/>
        <note>catalytic</note>
    </ligand>
</feature>
<feature type="active site" description="Schiff-base intermediate with substrate" evidence="12">
    <location>
        <position position="191"/>
    </location>
</feature>
<comment type="catalytic activity">
    <reaction evidence="11 16">
        <text>2 5-aminolevulinate = porphobilinogen + 2 H2O + H(+)</text>
        <dbReference type="Rhea" id="RHEA:24064"/>
        <dbReference type="ChEBI" id="CHEBI:15377"/>
        <dbReference type="ChEBI" id="CHEBI:15378"/>
        <dbReference type="ChEBI" id="CHEBI:58126"/>
        <dbReference type="ChEBI" id="CHEBI:356416"/>
        <dbReference type="EC" id="4.2.1.24"/>
    </reaction>
</comment>
<evidence type="ECO:0000256" key="8">
    <source>
        <dbReference type="ARBA" id="ARBA00023239"/>
    </source>
</evidence>
<dbReference type="EC" id="4.2.1.24" evidence="5 16"/>
<keyword evidence="7" id="KW-0350">Heme biosynthesis</keyword>
<dbReference type="Gene3D" id="3.20.20.70">
    <property type="entry name" value="Aldolase class I"/>
    <property type="match status" value="1"/>
</dbReference>
<evidence type="ECO:0000256" key="11">
    <source>
        <dbReference type="ARBA" id="ARBA00047651"/>
    </source>
</evidence>
<evidence type="ECO:0000256" key="12">
    <source>
        <dbReference type="PIRSR" id="PIRSR001415-1"/>
    </source>
</evidence>
<feature type="binding site" evidence="13">
    <location>
        <position position="213"/>
    </location>
    <ligand>
        <name>5-aminolevulinate</name>
        <dbReference type="ChEBI" id="CHEBI:356416"/>
        <label>1</label>
    </ligand>
</feature>
<feature type="binding site" evidence="15">
    <location>
        <position position="229"/>
    </location>
    <ligand>
        <name>Mg(2+)</name>
        <dbReference type="ChEBI" id="CHEBI:18420"/>
    </ligand>
</feature>
<dbReference type="PRINTS" id="PR00144">
    <property type="entry name" value="DALDHYDRTASE"/>
</dbReference>
<dbReference type="GO" id="GO:0004655">
    <property type="term" value="F:porphobilinogen synthase activity"/>
    <property type="evidence" value="ECO:0007669"/>
    <property type="project" value="UniProtKB-EC"/>
</dbReference>
<evidence type="ECO:0000256" key="14">
    <source>
        <dbReference type="PIRSR" id="PIRSR001415-3"/>
    </source>
</evidence>
<dbReference type="EMBL" id="SMGQ01000014">
    <property type="protein sequence ID" value="TCK92468.1"/>
    <property type="molecule type" value="Genomic_DNA"/>
</dbReference>
<evidence type="ECO:0000256" key="15">
    <source>
        <dbReference type="PIRSR" id="PIRSR001415-5"/>
    </source>
</evidence>
<feature type="binding site" evidence="13">
    <location>
        <position position="201"/>
    </location>
    <ligand>
        <name>5-aminolevulinate</name>
        <dbReference type="ChEBI" id="CHEBI:356416"/>
        <label>1</label>
    </ligand>
</feature>
<accession>A0A4R1MIE4</accession>
<keyword evidence="14" id="KW-0479">Metal-binding</keyword>
<evidence type="ECO:0000256" key="7">
    <source>
        <dbReference type="ARBA" id="ARBA00023133"/>
    </source>
</evidence>
<keyword evidence="14" id="KW-0862">Zinc</keyword>
<dbReference type="GO" id="GO:0005829">
    <property type="term" value="C:cytosol"/>
    <property type="evidence" value="ECO:0007669"/>
    <property type="project" value="TreeGrafter"/>
</dbReference>
<feature type="active site" description="Schiff-base intermediate with substrate" evidence="12">
    <location>
        <position position="244"/>
    </location>
</feature>
<comment type="pathway">
    <text evidence="2">Porphyrin-containing compound metabolism; protoporphyrin-IX biosynthesis; coproporphyrinogen-III from 5-aminolevulinate: step 1/4.</text>
</comment>
<gene>
    <name evidence="18" type="ORF">EDC19_2203</name>
</gene>
<keyword evidence="15" id="KW-0460">Magnesium</keyword>
<evidence type="ECO:0000256" key="2">
    <source>
        <dbReference type="ARBA" id="ARBA00004694"/>
    </source>
</evidence>
<proteinExistence type="inferred from homology"/>
<dbReference type="InterPro" id="IPR001731">
    <property type="entry name" value="ALAD"/>
</dbReference>
<dbReference type="Proteomes" id="UP000294545">
    <property type="component" value="Unassembled WGS sequence"/>
</dbReference>
<dbReference type="GO" id="GO:0006782">
    <property type="term" value="P:protoporphyrinogen IX biosynthetic process"/>
    <property type="evidence" value="ECO:0007669"/>
    <property type="project" value="UniProtKB-UniPathway"/>
</dbReference>
<name>A0A4R1MIE4_9FIRM</name>
<evidence type="ECO:0000256" key="10">
    <source>
        <dbReference type="ARBA" id="ARBA00025628"/>
    </source>
</evidence>
<dbReference type="RefSeq" id="WP_132282900.1">
    <property type="nucleotide sequence ID" value="NZ_SMGQ01000014.1"/>
</dbReference>
<feature type="binding site" evidence="13">
    <location>
        <position position="308"/>
    </location>
    <ligand>
        <name>5-aminolevulinate</name>
        <dbReference type="ChEBI" id="CHEBI:356416"/>
        <label>2</label>
    </ligand>
</feature>
<dbReference type="CDD" id="cd00384">
    <property type="entry name" value="ALAD_PBGS"/>
    <property type="match status" value="1"/>
</dbReference>
<feature type="binding site" evidence="14">
    <location>
        <position position="118"/>
    </location>
    <ligand>
        <name>Zn(2+)</name>
        <dbReference type="ChEBI" id="CHEBI:29105"/>
        <note>catalytic</note>
    </ligand>
</feature>
<comment type="function">
    <text evidence="10">Catalyzes an early step in the biosynthesis of tetrapyrroles. Binds two molecules of 5-aminolevulinate per subunit, each at a distinct site, and catalyzes their condensation to form porphobilinogen.</text>
</comment>
<dbReference type="PIRSF" id="PIRSF001415">
    <property type="entry name" value="Porphbilin_synth"/>
    <property type="match status" value="1"/>
</dbReference>
<dbReference type="OrthoDB" id="9805001at2"/>
<dbReference type="PANTHER" id="PTHR11458:SF0">
    <property type="entry name" value="DELTA-AMINOLEVULINIC ACID DEHYDRATASE"/>
    <property type="match status" value="1"/>
</dbReference>
<dbReference type="FunFam" id="3.20.20.70:FF:000019">
    <property type="entry name" value="Delta-aminolevulinic acid dehydratase"/>
    <property type="match status" value="1"/>
</dbReference>
<evidence type="ECO:0000256" key="16">
    <source>
        <dbReference type="RuleBase" id="RU000515"/>
    </source>
</evidence>
<dbReference type="InterPro" id="IPR013785">
    <property type="entry name" value="Aldolase_TIM"/>
</dbReference>
<keyword evidence="8 16" id="KW-0456">Lyase</keyword>
<evidence type="ECO:0000313" key="19">
    <source>
        <dbReference type="Proteomes" id="UP000294545"/>
    </source>
</evidence>
<dbReference type="GO" id="GO:0008270">
    <property type="term" value="F:zinc ion binding"/>
    <property type="evidence" value="ECO:0007669"/>
    <property type="project" value="TreeGrafter"/>
</dbReference>
<dbReference type="SMART" id="SM01004">
    <property type="entry name" value="ALAD"/>
    <property type="match status" value="1"/>
</dbReference>
<keyword evidence="9 16" id="KW-0627">Porphyrin biosynthesis</keyword>
<keyword evidence="19" id="KW-1185">Reference proteome</keyword>
<comment type="similarity">
    <text evidence="3 17">Belongs to the ALAD family.</text>
</comment>
<feature type="binding site" evidence="14">
    <location>
        <position position="126"/>
    </location>
    <ligand>
        <name>Zn(2+)</name>
        <dbReference type="ChEBI" id="CHEBI:29105"/>
        <note>catalytic</note>
    </ligand>
</feature>
<reference evidence="18 19" key="1">
    <citation type="submission" date="2019-03" db="EMBL/GenBank/DDBJ databases">
        <title>Genomic Encyclopedia of Type Strains, Phase IV (KMG-IV): sequencing the most valuable type-strain genomes for metagenomic binning, comparative biology and taxonomic classification.</title>
        <authorList>
            <person name="Goeker M."/>
        </authorList>
    </citation>
    <scope>NUCLEOTIDE SEQUENCE [LARGE SCALE GENOMIC DNA]</scope>
    <source>
        <strain evidence="18 19">DSM 24176</strain>
    </source>
</reference>
<dbReference type="UniPathway" id="UPA00251">
    <property type="reaction ID" value="UER00318"/>
</dbReference>
<evidence type="ECO:0000256" key="6">
    <source>
        <dbReference type="ARBA" id="ARBA00020771"/>
    </source>
</evidence>
<comment type="cofactor">
    <cofactor evidence="1">
        <name>Zn(2+)</name>
        <dbReference type="ChEBI" id="CHEBI:29105"/>
    </cofactor>
</comment>
<dbReference type="AlphaFoldDB" id="A0A4R1MIE4"/>
<comment type="subunit">
    <text evidence="4 16">Homooctamer.</text>
</comment>
<dbReference type="Pfam" id="PF00490">
    <property type="entry name" value="ALAD"/>
    <property type="match status" value="1"/>
</dbReference>
<dbReference type="NCBIfam" id="NF006762">
    <property type="entry name" value="PRK09283.1"/>
    <property type="match status" value="1"/>
</dbReference>
<evidence type="ECO:0000313" key="18">
    <source>
        <dbReference type="EMBL" id="TCK92468.1"/>
    </source>
</evidence>
<evidence type="ECO:0000256" key="3">
    <source>
        <dbReference type="ARBA" id="ARBA00008055"/>
    </source>
</evidence>
<dbReference type="PROSITE" id="PS00169">
    <property type="entry name" value="D_ALA_DEHYDRATASE"/>
    <property type="match status" value="1"/>
</dbReference>
<dbReference type="PANTHER" id="PTHR11458">
    <property type="entry name" value="DELTA-AMINOLEVULINIC ACID DEHYDRATASE"/>
    <property type="match status" value="1"/>
</dbReference>
<sequence length="320" mass="36741">MNRPTRLRNHPVIRDLIKETHLSMNDIVYPIFVVEGHHIKNEISSMKNQYHYSIDQLEEAVKEWKNKGIRSLLVFGTPNHKDDQASSAYEKDGIVQQAIKAIKAIDKDMYVITDVCLCQYKSDGHCCFYHQEHINRKKTLKTLGQVALSHVEAGADMVAPSDMMDGRIEYIRSFLDQKGFEHIPIMAYSAKYASNFYGPFREAAHSTPSFGDRKMYQMDIGNSKEAMKEMVLDEQEGADILMVKPAQMYLDIINQAKQRFDLPIAAYQVSGEYIMLYNAVKEGYLDEKAIYESLLAIKRSGADIIITYFAKEIQELMKKI</sequence>
<evidence type="ECO:0000256" key="9">
    <source>
        <dbReference type="ARBA" id="ARBA00023244"/>
    </source>
</evidence>
<feature type="binding site" evidence="13">
    <location>
        <position position="270"/>
    </location>
    <ligand>
        <name>5-aminolevulinate</name>
        <dbReference type="ChEBI" id="CHEBI:356416"/>
        <label>2</label>
    </ligand>
</feature>
<evidence type="ECO:0000256" key="17">
    <source>
        <dbReference type="RuleBase" id="RU004161"/>
    </source>
</evidence>
<evidence type="ECO:0000256" key="4">
    <source>
        <dbReference type="ARBA" id="ARBA00011823"/>
    </source>
</evidence>
<comment type="caution">
    <text evidence="18">The sequence shown here is derived from an EMBL/GenBank/DDBJ whole genome shotgun (WGS) entry which is preliminary data.</text>
</comment>
<dbReference type="InterPro" id="IPR030656">
    <property type="entry name" value="ALAD_AS"/>
</dbReference>
<organism evidence="18 19">
    <name type="scientific">Natranaerovirga hydrolytica</name>
    <dbReference type="NCBI Taxonomy" id="680378"/>
    <lineage>
        <taxon>Bacteria</taxon>
        <taxon>Bacillati</taxon>
        <taxon>Bacillota</taxon>
        <taxon>Clostridia</taxon>
        <taxon>Lachnospirales</taxon>
        <taxon>Natranaerovirgaceae</taxon>
        <taxon>Natranaerovirga</taxon>
    </lineage>
</organism>
<protein>
    <recommendedName>
        <fullName evidence="6 16">Delta-aminolevulinic acid dehydratase</fullName>
        <ecNumber evidence="5 16">4.2.1.24</ecNumber>
    </recommendedName>
</protein>